<comment type="caution">
    <text evidence="7">The sequence shown here is derived from an EMBL/GenBank/DDBJ whole genome shotgun (WGS) entry which is preliminary data.</text>
</comment>
<dbReference type="PANTHER" id="PTHR47053">
    <property type="entry name" value="MUREIN DD-ENDOPEPTIDASE MEPH-RELATED"/>
    <property type="match status" value="1"/>
</dbReference>
<dbReference type="InterPro" id="IPR051202">
    <property type="entry name" value="Peptidase_C40"/>
</dbReference>
<keyword evidence="8" id="KW-1185">Reference proteome</keyword>
<dbReference type="InterPro" id="IPR002477">
    <property type="entry name" value="Peptidoglycan-bd-like"/>
</dbReference>
<keyword evidence="5" id="KW-0732">Signal</keyword>
<dbReference type="InterPro" id="IPR036365">
    <property type="entry name" value="PGBD-like_sf"/>
</dbReference>
<dbReference type="GO" id="GO:0008234">
    <property type="term" value="F:cysteine-type peptidase activity"/>
    <property type="evidence" value="ECO:0007669"/>
    <property type="project" value="UniProtKB-KW"/>
</dbReference>
<name>A0A372LDH6_9BACI</name>
<dbReference type="InterPro" id="IPR000064">
    <property type="entry name" value="NLP_P60_dom"/>
</dbReference>
<evidence type="ECO:0000313" key="7">
    <source>
        <dbReference type="EMBL" id="RFU63991.1"/>
    </source>
</evidence>
<feature type="domain" description="NlpC/P60" evidence="6">
    <location>
        <begin position="97"/>
        <end position="217"/>
    </location>
</feature>
<dbReference type="Pfam" id="PF00877">
    <property type="entry name" value="NLPC_P60"/>
    <property type="match status" value="1"/>
</dbReference>
<gene>
    <name evidence="7" type="ORF">D0466_11125</name>
</gene>
<evidence type="ECO:0000259" key="6">
    <source>
        <dbReference type="PROSITE" id="PS51935"/>
    </source>
</evidence>
<dbReference type="OrthoDB" id="9813368at2"/>
<evidence type="ECO:0000256" key="1">
    <source>
        <dbReference type="ARBA" id="ARBA00007074"/>
    </source>
</evidence>
<dbReference type="Pfam" id="PF01471">
    <property type="entry name" value="PG_binding_1"/>
    <property type="match status" value="1"/>
</dbReference>
<reference evidence="7 8" key="1">
    <citation type="submission" date="2018-08" db="EMBL/GenBank/DDBJ databases">
        <title>Bacillus chawlae sp. nov., Bacillus glennii sp. nov., and Bacillus saganii sp. nov. Isolated from the Vehicle Assembly Building at Kennedy Space Center where the Viking Spacecraft were Assembled.</title>
        <authorList>
            <person name="Seuylemezian A."/>
            <person name="Vaishampayan P."/>
        </authorList>
    </citation>
    <scope>NUCLEOTIDE SEQUENCE [LARGE SCALE GENOMIC DNA]</scope>
    <source>
        <strain evidence="7 8">V44-8</strain>
    </source>
</reference>
<evidence type="ECO:0000256" key="4">
    <source>
        <dbReference type="ARBA" id="ARBA00022807"/>
    </source>
</evidence>
<dbReference type="InterPro" id="IPR038765">
    <property type="entry name" value="Papain-like_cys_pep_sf"/>
</dbReference>
<dbReference type="Proteomes" id="UP000262939">
    <property type="component" value="Unassembled WGS sequence"/>
</dbReference>
<dbReference type="InterPro" id="IPR036366">
    <property type="entry name" value="PGBDSf"/>
</dbReference>
<dbReference type="PROSITE" id="PS51935">
    <property type="entry name" value="NLPC_P60"/>
    <property type="match status" value="1"/>
</dbReference>
<proteinExistence type="inferred from homology"/>
<dbReference type="GO" id="GO:0006508">
    <property type="term" value="P:proteolysis"/>
    <property type="evidence" value="ECO:0007669"/>
    <property type="project" value="UniProtKB-KW"/>
</dbReference>
<dbReference type="SUPFAM" id="SSF54001">
    <property type="entry name" value="Cysteine proteinases"/>
    <property type="match status" value="1"/>
</dbReference>
<keyword evidence="3" id="KW-0378">Hydrolase</keyword>
<evidence type="ECO:0000313" key="8">
    <source>
        <dbReference type="Proteomes" id="UP000262939"/>
    </source>
</evidence>
<feature type="chain" id="PRO_5016912072" evidence="5">
    <location>
        <begin position="24"/>
        <end position="217"/>
    </location>
</feature>
<dbReference type="Gene3D" id="3.90.1720.10">
    <property type="entry name" value="endopeptidase domain like (from Nostoc punctiforme)"/>
    <property type="match status" value="1"/>
</dbReference>
<dbReference type="SUPFAM" id="SSF47090">
    <property type="entry name" value="PGBD-like"/>
    <property type="match status" value="1"/>
</dbReference>
<evidence type="ECO:0000256" key="3">
    <source>
        <dbReference type="ARBA" id="ARBA00022801"/>
    </source>
</evidence>
<dbReference type="EMBL" id="QVTD01000005">
    <property type="protein sequence ID" value="RFU63991.1"/>
    <property type="molecule type" value="Genomic_DNA"/>
</dbReference>
<comment type="similarity">
    <text evidence="1">Belongs to the peptidase C40 family.</text>
</comment>
<dbReference type="AlphaFoldDB" id="A0A372LDH6"/>
<organism evidence="7 8">
    <name type="scientific">Peribacillus glennii</name>
    <dbReference type="NCBI Taxonomy" id="2303991"/>
    <lineage>
        <taxon>Bacteria</taxon>
        <taxon>Bacillati</taxon>
        <taxon>Bacillota</taxon>
        <taxon>Bacilli</taxon>
        <taxon>Bacillales</taxon>
        <taxon>Bacillaceae</taxon>
        <taxon>Peribacillus</taxon>
    </lineage>
</organism>
<keyword evidence="4" id="KW-0788">Thiol protease</keyword>
<keyword evidence="2" id="KW-0645">Protease</keyword>
<evidence type="ECO:0000256" key="2">
    <source>
        <dbReference type="ARBA" id="ARBA00022670"/>
    </source>
</evidence>
<dbReference type="Gene3D" id="1.10.101.10">
    <property type="entry name" value="PGBD-like superfamily/PGBD"/>
    <property type="match status" value="1"/>
</dbReference>
<evidence type="ECO:0000256" key="5">
    <source>
        <dbReference type="SAM" id="SignalP"/>
    </source>
</evidence>
<dbReference type="RefSeq" id="WP_117322627.1">
    <property type="nucleotide sequence ID" value="NZ_QVTD01000005.1"/>
</dbReference>
<protein>
    <submittedName>
        <fullName evidence="7">Endopeptidase</fullName>
    </submittedName>
</protein>
<feature type="signal peptide" evidence="5">
    <location>
        <begin position="1"/>
        <end position="23"/>
    </location>
</feature>
<accession>A0A372LDH6</accession>
<sequence>MKKWIASAIAAAALVTSPFQASANIGDQTLKPSTNHSDVRQLQTLLKIKGYYPGSSSYTNTYHSATTASVKKFQSSRKLAVDGISGRATFNALGVYKINKSSLISTAKKYKGVPYKWGGMSPSGFDCSGYINYVFRTSQGITLPRTAADLYSKVGLKVSNPSVGDLVFFTTYKAGASHVGIYVGNGEFIHASSSKGVTISQLSNPYYKERYLGAKTL</sequence>
<dbReference type="PANTHER" id="PTHR47053:SF1">
    <property type="entry name" value="MUREIN DD-ENDOPEPTIDASE MEPH-RELATED"/>
    <property type="match status" value="1"/>
</dbReference>